<name>A0ABV7GMD6_9RHOB</name>
<gene>
    <name evidence="1" type="ORF">ACFOGP_00925</name>
</gene>
<sequence>MKATPSIFLSASVPIEGRLGSEDYDPFLIREAVSALIEVILGRYHLVWGGQPAITPMIWEAAKRYDVSYPDVVTLYQSAYFKNNYPKENIKFGNFVETEAVPGDRSASLEIMRRHMLTRHNFVGAVFIGGMEGIAEEYALFREKNPNAFTLPIPSPGGYSRHLFEQSPWLRPELATAVDFTFWFYELLDVDMSIIRQRKLDR</sequence>
<comment type="caution">
    <text evidence="1">The sequence shown here is derived from an EMBL/GenBank/DDBJ whole genome shotgun (WGS) entry which is preliminary data.</text>
</comment>
<dbReference type="Pfam" id="PF18180">
    <property type="entry name" value="LD_cluster3"/>
    <property type="match status" value="1"/>
</dbReference>
<evidence type="ECO:0008006" key="3">
    <source>
        <dbReference type="Google" id="ProtNLM"/>
    </source>
</evidence>
<dbReference type="InterPro" id="IPR041197">
    <property type="entry name" value="LD_cluster3"/>
</dbReference>
<dbReference type="Proteomes" id="UP001595632">
    <property type="component" value="Unassembled WGS sequence"/>
</dbReference>
<protein>
    <recommendedName>
        <fullName evidence="3">Dihydrofolate reductase</fullName>
    </recommendedName>
</protein>
<evidence type="ECO:0000313" key="1">
    <source>
        <dbReference type="EMBL" id="MFC3141250.1"/>
    </source>
</evidence>
<evidence type="ECO:0000313" key="2">
    <source>
        <dbReference type="Proteomes" id="UP001595632"/>
    </source>
</evidence>
<dbReference type="EMBL" id="JBHRTB010000004">
    <property type="protein sequence ID" value="MFC3141250.1"/>
    <property type="molecule type" value="Genomic_DNA"/>
</dbReference>
<keyword evidence="2" id="KW-1185">Reference proteome</keyword>
<organism evidence="1 2">
    <name type="scientific">Psychromarinibacter halotolerans</name>
    <dbReference type="NCBI Taxonomy" id="1775175"/>
    <lineage>
        <taxon>Bacteria</taxon>
        <taxon>Pseudomonadati</taxon>
        <taxon>Pseudomonadota</taxon>
        <taxon>Alphaproteobacteria</taxon>
        <taxon>Rhodobacterales</taxon>
        <taxon>Paracoccaceae</taxon>
        <taxon>Psychromarinibacter</taxon>
    </lineage>
</organism>
<dbReference type="RefSeq" id="WP_317389199.1">
    <property type="nucleotide sequence ID" value="NZ_JBHRTB010000004.1"/>
</dbReference>
<proteinExistence type="predicted"/>
<reference evidence="2" key="1">
    <citation type="journal article" date="2019" name="Int. J. Syst. Evol. Microbiol.">
        <title>The Global Catalogue of Microorganisms (GCM) 10K type strain sequencing project: providing services to taxonomists for standard genome sequencing and annotation.</title>
        <authorList>
            <consortium name="The Broad Institute Genomics Platform"/>
            <consortium name="The Broad Institute Genome Sequencing Center for Infectious Disease"/>
            <person name="Wu L."/>
            <person name="Ma J."/>
        </authorList>
    </citation>
    <scope>NUCLEOTIDE SEQUENCE [LARGE SCALE GENOMIC DNA]</scope>
    <source>
        <strain evidence="2">KCTC 52366</strain>
    </source>
</reference>
<accession>A0ABV7GMD6</accession>